<protein>
    <submittedName>
        <fullName evidence="2">Glutamate 5-kinase</fullName>
    </submittedName>
</protein>
<dbReference type="Gene3D" id="2.30.130.10">
    <property type="entry name" value="PUA domain"/>
    <property type="match status" value="1"/>
</dbReference>
<name>T1CD09_9ZZZZ</name>
<dbReference type="GO" id="GO:0003723">
    <property type="term" value="F:RNA binding"/>
    <property type="evidence" value="ECO:0007669"/>
    <property type="project" value="InterPro"/>
</dbReference>
<sequence>MIDARGRFERGDTVSVLTPAGAEVARGIIAYSDSDTARILGRKSAEIEGILGFRGRDELIHRDDLVLLQLSNP</sequence>
<organism evidence="2">
    <name type="scientific">mine drainage metagenome</name>
    <dbReference type="NCBI Taxonomy" id="410659"/>
    <lineage>
        <taxon>unclassified sequences</taxon>
        <taxon>metagenomes</taxon>
        <taxon>ecological metagenomes</taxon>
    </lineage>
</organism>
<comment type="caution">
    <text evidence="2">The sequence shown here is derived from an EMBL/GenBank/DDBJ whole genome shotgun (WGS) entry which is preliminary data.</text>
</comment>
<dbReference type="InterPro" id="IPR015947">
    <property type="entry name" value="PUA-like_sf"/>
</dbReference>
<dbReference type="InterPro" id="IPR002478">
    <property type="entry name" value="PUA"/>
</dbReference>
<feature type="domain" description="PUA" evidence="1">
    <location>
        <begin position="2"/>
        <end position="51"/>
    </location>
</feature>
<dbReference type="AlphaFoldDB" id="T1CD09"/>
<dbReference type="EMBL" id="AUZX01006401">
    <property type="protein sequence ID" value="EQD63734.1"/>
    <property type="molecule type" value="Genomic_DNA"/>
</dbReference>
<evidence type="ECO:0000313" key="2">
    <source>
        <dbReference type="EMBL" id="EQD63734.1"/>
    </source>
</evidence>
<keyword evidence="2" id="KW-0418">Kinase</keyword>
<reference evidence="2" key="2">
    <citation type="journal article" date="2014" name="ISME J.">
        <title>Microbial stratification in low pH oxic and suboxic macroscopic growths along an acid mine drainage.</title>
        <authorList>
            <person name="Mendez-Garcia C."/>
            <person name="Mesa V."/>
            <person name="Sprenger R.R."/>
            <person name="Richter M."/>
            <person name="Diez M.S."/>
            <person name="Solano J."/>
            <person name="Bargiela R."/>
            <person name="Golyshina O.V."/>
            <person name="Manteca A."/>
            <person name="Ramos J.L."/>
            <person name="Gallego J.R."/>
            <person name="Llorente I."/>
            <person name="Martins Dos Santos V.A."/>
            <person name="Jensen O.N."/>
            <person name="Pelaez A.I."/>
            <person name="Sanchez J."/>
            <person name="Ferrer M."/>
        </authorList>
    </citation>
    <scope>NUCLEOTIDE SEQUENCE</scope>
</reference>
<dbReference type="CDD" id="cd21157">
    <property type="entry name" value="PUA_G5K"/>
    <property type="match status" value="1"/>
</dbReference>
<keyword evidence="2" id="KW-0808">Transferase</keyword>
<gene>
    <name evidence="2" type="ORF">B1A_08988</name>
</gene>
<evidence type="ECO:0000259" key="1">
    <source>
        <dbReference type="Pfam" id="PF01472"/>
    </source>
</evidence>
<proteinExistence type="predicted"/>
<dbReference type="PROSITE" id="PS50890">
    <property type="entry name" value="PUA"/>
    <property type="match status" value="1"/>
</dbReference>
<accession>T1CD09</accession>
<dbReference type="Pfam" id="PF01472">
    <property type="entry name" value="PUA"/>
    <property type="match status" value="1"/>
</dbReference>
<dbReference type="SUPFAM" id="SSF88697">
    <property type="entry name" value="PUA domain-like"/>
    <property type="match status" value="1"/>
</dbReference>
<dbReference type="GO" id="GO:0016301">
    <property type="term" value="F:kinase activity"/>
    <property type="evidence" value="ECO:0007669"/>
    <property type="project" value="UniProtKB-KW"/>
</dbReference>
<reference evidence="2" key="1">
    <citation type="submission" date="2013-08" db="EMBL/GenBank/DDBJ databases">
        <authorList>
            <person name="Mendez C."/>
            <person name="Richter M."/>
            <person name="Ferrer M."/>
            <person name="Sanchez J."/>
        </authorList>
    </citation>
    <scope>NUCLEOTIDE SEQUENCE</scope>
</reference>
<dbReference type="InterPro" id="IPR036974">
    <property type="entry name" value="PUA_sf"/>
</dbReference>